<reference evidence="2 3" key="2">
    <citation type="journal article" date="2013" name="J. Biotechnol.">
        <title>Complete genome sequence of the kirromycin producer Streptomyces collinus Tu 365 consisting of a linear chromosome and two linear plasmids.</title>
        <authorList>
            <person name="Ruckert C."/>
            <person name="Szczepanowski R."/>
            <person name="Albersmeier A."/>
            <person name="Goesmann A."/>
            <person name="Iftime D."/>
            <person name="Musiol E.M."/>
            <person name="Blin K."/>
            <person name="Wohlleben W."/>
            <person name="Puhler A."/>
            <person name="Kalinowski J."/>
            <person name="Weber T."/>
        </authorList>
    </citation>
    <scope>NUCLEOTIDE SEQUENCE [LARGE SCALE GENOMIC DNA]</scope>
    <source>
        <strain evidence="3">DSM 40733 / Tue 365</strain>
    </source>
</reference>
<proteinExistence type="predicted"/>
<name>S5VCG0_STRC3</name>
<dbReference type="HOGENOM" id="CLU_2920625_0_0_11"/>
<sequence>MLSSTAVAARSVSGSGPGTAWPYASRTSRGTPVSRSSRPVSAVAPVSFGASGAVVSAEVSA</sequence>
<keyword evidence="3" id="KW-1185">Reference proteome</keyword>
<dbReference type="RefSeq" id="WP_020938721.1">
    <property type="nucleotide sequence ID" value="NC_021985.1"/>
</dbReference>
<accession>S5VCG0</accession>
<evidence type="ECO:0000313" key="3">
    <source>
        <dbReference type="Proteomes" id="UP000015423"/>
    </source>
</evidence>
<reference evidence="3" key="1">
    <citation type="submission" date="2012-10" db="EMBL/GenBank/DDBJ databases">
        <title>The complete genome sequence of Streptomyces collinus Tu 365.</title>
        <authorList>
            <person name="Ruckert C."/>
            <person name="Szczepanowski R."/>
            <person name="Goesmann A."/>
            <person name="Pross E.K."/>
            <person name="Musiol E.M."/>
            <person name="Blin K."/>
            <person name="Wohlleben W."/>
            <person name="Puhler A."/>
            <person name="Weber T."/>
            <person name="Kalinowski J."/>
        </authorList>
    </citation>
    <scope>NUCLEOTIDE SEQUENCE [LARGE SCALE GENOMIC DNA]</scope>
    <source>
        <strain evidence="3">DSM 40733 / Tue 365</strain>
    </source>
</reference>
<dbReference type="EMBL" id="CP006259">
    <property type="protein sequence ID" value="AGS68237.1"/>
    <property type="molecule type" value="Genomic_DNA"/>
</dbReference>
<feature type="region of interest" description="Disordered" evidence="1">
    <location>
        <begin position="1"/>
        <end position="41"/>
    </location>
</feature>
<gene>
    <name evidence="2" type="ORF">B446_07065</name>
</gene>
<dbReference type="KEGG" id="sci:B446_07065"/>
<organism evidence="2 3">
    <name type="scientific">Streptomyces collinus (strain DSM 40733 / Tue 365)</name>
    <dbReference type="NCBI Taxonomy" id="1214242"/>
    <lineage>
        <taxon>Bacteria</taxon>
        <taxon>Bacillati</taxon>
        <taxon>Actinomycetota</taxon>
        <taxon>Actinomycetes</taxon>
        <taxon>Kitasatosporales</taxon>
        <taxon>Streptomycetaceae</taxon>
        <taxon>Streptomyces</taxon>
    </lineage>
</organism>
<protein>
    <submittedName>
        <fullName evidence="2">Uncharacterized protein</fullName>
    </submittedName>
</protein>
<dbReference type="Proteomes" id="UP000015423">
    <property type="component" value="Chromosome"/>
</dbReference>
<dbReference type="AlphaFoldDB" id="S5VCG0"/>
<evidence type="ECO:0000313" key="2">
    <source>
        <dbReference type="EMBL" id="AGS68237.1"/>
    </source>
</evidence>
<feature type="compositionally biased region" description="Low complexity" evidence="1">
    <location>
        <begin position="25"/>
        <end position="41"/>
    </location>
</feature>
<dbReference type="STRING" id="1214242.B446_07065"/>
<evidence type="ECO:0000256" key="1">
    <source>
        <dbReference type="SAM" id="MobiDB-lite"/>
    </source>
</evidence>